<dbReference type="InterPro" id="IPR035272">
    <property type="entry name" value="DUF5351"/>
</dbReference>
<accession>A0A7D7MBU2</accession>
<name>A0A7D7MBU2_PLAMR</name>
<evidence type="ECO:0000313" key="1">
    <source>
        <dbReference type="EMBL" id="QMT18517.1"/>
    </source>
</evidence>
<dbReference type="AlphaFoldDB" id="A0A7D7MBU2"/>
<sequence length="42" mass="4477">MTVFKKRATGNHCPYCAGQGYFQLRLGGSETCSCCSGSGKNK</sequence>
<dbReference type="EMBL" id="CP059540">
    <property type="protein sequence ID" value="QMT18517.1"/>
    <property type="molecule type" value="Genomic_DNA"/>
</dbReference>
<organism evidence="1 2">
    <name type="scientific">Planococcus maritimus</name>
    <dbReference type="NCBI Taxonomy" id="192421"/>
    <lineage>
        <taxon>Bacteria</taxon>
        <taxon>Bacillati</taxon>
        <taxon>Bacillota</taxon>
        <taxon>Bacilli</taxon>
        <taxon>Bacillales</taxon>
        <taxon>Caryophanaceae</taxon>
        <taxon>Planococcus</taxon>
    </lineage>
</organism>
<dbReference type="KEGG" id="pdec:H1Q58_05885"/>
<dbReference type="Proteomes" id="UP000514716">
    <property type="component" value="Chromosome"/>
</dbReference>
<protein>
    <recommendedName>
        <fullName evidence="3">YuiA family protein</fullName>
    </recommendedName>
</protein>
<dbReference type="Pfam" id="PF17302">
    <property type="entry name" value="DUF5351"/>
    <property type="match status" value="1"/>
</dbReference>
<proteinExistence type="predicted"/>
<evidence type="ECO:0008006" key="3">
    <source>
        <dbReference type="Google" id="ProtNLM"/>
    </source>
</evidence>
<evidence type="ECO:0000313" key="2">
    <source>
        <dbReference type="Proteomes" id="UP000514716"/>
    </source>
</evidence>
<gene>
    <name evidence="1" type="ORF">H1Q58_05885</name>
</gene>
<dbReference type="RefSeq" id="WP_167358030.1">
    <property type="nucleotide sequence ID" value="NZ_CP059540.1"/>
</dbReference>
<keyword evidence="2" id="KW-1185">Reference proteome</keyword>
<reference evidence="1 2" key="1">
    <citation type="submission" date="2020-07" db="EMBL/GenBank/DDBJ databases">
        <title>Screening of a cold-adapted Planococcus bacterium producing protease in traditional shrimp paste and protease identification by genome sequencing.</title>
        <authorList>
            <person name="Gao R."/>
            <person name="Leng W."/>
            <person name="Chu Q."/>
            <person name="Wu X."/>
            <person name="Liu H."/>
            <person name="Li X."/>
        </authorList>
    </citation>
    <scope>NUCLEOTIDE SEQUENCE [LARGE SCALE GENOMIC DNA]</scope>
    <source>
        <strain evidence="1 2">XJ11</strain>
    </source>
</reference>